<dbReference type="InterPro" id="IPR036390">
    <property type="entry name" value="WH_DNA-bd_sf"/>
</dbReference>
<dbReference type="GO" id="GO:0008277">
    <property type="term" value="P:regulation of G protein-coupled receptor signaling pathway"/>
    <property type="evidence" value="ECO:0007669"/>
    <property type="project" value="InterPro"/>
</dbReference>
<accession>A0A8X6LJG6</accession>
<evidence type="ECO:0000313" key="4">
    <source>
        <dbReference type="Proteomes" id="UP000887116"/>
    </source>
</evidence>
<dbReference type="CDD" id="cd04450">
    <property type="entry name" value="DEP_RGS7-like"/>
    <property type="match status" value="1"/>
</dbReference>
<dbReference type="PANTHER" id="PTHR45746:SF6">
    <property type="entry name" value="LP21163P"/>
    <property type="match status" value="1"/>
</dbReference>
<dbReference type="SMART" id="SM00049">
    <property type="entry name" value="DEP"/>
    <property type="match status" value="1"/>
</dbReference>
<name>A0A8X6LJG6_TRICU</name>
<protein>
    <submittedName>
        <fullName evidence="3">Regulator of G-protein signaling 7</fullName>
    </submittedName>
</protein>
<evidence type="ECO:0000313" key="3">
    <source>
        <dbReference type="EMBL" id="GFR10617.1"/>
    </source>
</evidence>
<proteinExistence type="predicted"/>
<dbReference type="Proteomes" id="UP000887116">
    <property type="component" value="Unassembled WGS sequence"/>
</dbReference>
<dbReference type="Gene3D" id="1.10.10.10">
    <property type="entry name" value="Winged helix-like DNA-binding domain superfamily/Winged helix DNA-binding domain"/>
    <property type="match status" value="1"/>
</dbReference>
<feature type="domain" description="DEP" evidence="2">
    <location>
        <begin position="37"/>
        <end position="91"/>
    </location>
</feature>
<dbReference type="InterPro" id="IPR036388">
    <property type="entry name" value="WH-like_DNA-bd_sf"/>
</dbReference>
<dbReference type="GO" id="GO:0043005">
    <property type="term" value="C:neuron projection"/>
    <property type="evidence" value="ECO:0007669"/>
    <property type="project" value="TreeGrafter"/>
</dbReference>
<evidence type="ECO:0000259" key="2">
    <source>
        <dbReference type="PROSITE" id="PS50186"/>
    </source>
</evidence>
<dbReference type="InterPro" id="IPR000591">
    <property type="entry name" value="DEP_dom"/>
</dbReference>
<sequence length="117" mass="13603">MISENQTLDRLTDEPFKLPTQCEDKSNPKNQLVGLKSGSDLIAWMMKHLDVEDQTEALHLGHLMSAHGYFFPIDDHVLTVKADGTFYRFQTIQLCCINFLDYFFSEHARKNKLQMFC</sequence>
<reference evidence="3" key="1">
    <citation type="submission" date="2020-07" db="EMBL/GenBank/DDBJ databases">
        <title>Multicomponent nature underlies the extraordinary mechanical properties of spider dragline silk.</title>
        <authorList>
            <person name="Kono N."/>
            <person name="Nakamura H."/>
            <person name="Mori M."/>
            <person name="Yoshida Y."/>
            <person name="Ohtoshi R."/>
            <person name="Malay A.D."/>
            <person name="Moran D.A.P."/>
            <person name="Tomita M."/>
            <person name="Numata K."/>
            <person name="Arakawa K."/>
        </authorList>
    </citation>
    <scope>NUCLEOTIDE SEQUENCE</scope>
</reference>
<dbReference type="GO" id="GO:0005096">
    <property type="term" value="F:GTPase activator activity"/>
    <property type="evidence" value="ECO:0007669"/>
    <property type="project" value="TreeGrafter"/>
</dbReference>
<dbReference type="GO" id="GO:0009968">
    <property type="term" value="P:negative regulation of signal transduction"/>
    <property type="evidence" value="ECO:0007669"/>
    <property type="project" value="UniProtKB-KW"/>
</dbReference>
<comment type="caution">
    <text evidence="3">The sequence shown here is derived from an EMBL/GenBank/DDBJ whole genome shotgun (WGS) entry which is preliminary data.</text>
</comment>
<keyword evidence="1" id="KW-0734">Signal transduction inhibitor</keyword>
<organism evidence="3 4">
    <name type="scientific">Trichonephila clavata</name>
    <name type="common">Joro spider</name>
    <name type="synonym">Nephila clavata</name>
    <dbReference type="NCBI Taxonomy" id="2740835"/>
    <lineage>
        <taxon>Eukaryota</taxon>
        <taxon>Metazoa</taxon>
        <taxon>Ecdysozoa</taxon>
        <taxon>Arthropoda</taxon>
        <taxon>Chelicerata</taxon>
        <taxon>Arachnida</taxon>
        <taxon>Araneae</taxon>
        <taxon>Araneomorphae</taxon>
        <taxon>Entelegynae</taxon>
        <taxon>Araneoidea</taxon>
        <taxon>Nephilidae</taxon>
        <taxon>Trichonephila</taxon>
    </lineage>
</organism>
<dbReference type="InterPro" id="IPR047016">
    <property type="entry name" value="RGS6/7/9/11"/>
</dbReference>
<dbReference type="SUPFAM" id="SSF46785">
    <property type="entry name" value="Winged helix' DNA-binding domain"/>
    <property type="match status" value="1"/>
</dbReference>
<dbReference type="EMBL" id="BMAO01006687">
    <property type="protein sequence ID" value="GFR10617.1"/>
    <property type="molecule type" value="Genomic_DNA"/>
</dbReference>
<dbReference type="AlphaFoldDB" id="A0A8X6LJG6"/>
<dbReference type="PANTHER" id="PTHR45746">
    <property type="entry name" value="LP21163P"/>
    <property type="match status" value="1"/>
</dbReference>
<gene>
    <name evidence="3" type="primary">RGS7</name>
    <name evidence="3" type="ORF">TNCT_552191</name>
</gene>
<dbReference type="GO" id="GO:0005737">
    <property type="term" value="C:cytoplasm"/>
    <property type="evidence" value="ECO:0007669"/>
    <property type="project" value="TreeGrafter"/>
</dbReference>
<evidence type="ECO:0000256" key="1">
    <source>
        <dbReference type="ARBA" id="ARBA00022700"/>
    </source>
</evidence>
<dbReference type="Pfam" id="PF00610">
    <property type="entry name" value="DEP"/>
    <property type="match status" value="1"/>
</dbReference>
<dbReference type="PROSITE" id="PS50186">
    <property type="entry name" value="DEP"/>
    <property type="match status" value="1"/>
</dbReference>
<dbReference type="OrthoDB" id="196547at2759"/>
<keyword evidence="4" id="KW-1185">Reference proteome</keyword>
<dbReference type="GO" id="GO:0035556">
    <property type="term" value="P:intracellular signal transduction"/>
    <property type="evidence" value="ECO:0007669"/>
    <property type="project" value="InterPro"/>
</dbReference>